<accession>A0A1B0B2C0</accession>
<dbReference type="Proteomes" id="UP000092460">
    <property type="component" value="Unassembled WGS sequence"/>
</dbReference>
<dbReference type="VEuPathDB" id="VectorBase:GPPI016650"/>
<reference evidence="2" key="1">
    <citation type="submission" date="2015-01" db="EMBL/GenBank/DDBJ databases">
        <authorList>
            <person name="Aksoy S."/>
            <person name="Warren W."/>
            <person name="Wilson R.K."/>
        </authorList>
    </citation>
    <scope>NUCLEOTIDE SEQUENCE [LARGE SCALE GENOMIC DNA]</scope>
    <source>
        <strain evidence="2">IAEA</strain>
    </source>
</reference>
<evidence type="ECO:0000313" key="2">
    <source>
        <dbReference type="Proteomes" id="UP000092460"/>
    </source>
</evidence>
<name>A0A1B0B2C0_9MUSC</name>
<proteinExistence type="predicted"/>
<dbReference type="EnsemblMetazoa" id="GPPI016650-RA">
    <property type="protein sequence ID" value="GPPI016650-PA"/>
    <property type="gene ID" value="GPPI016650"/>
</dbReference>
<evidence type="ECO:0000313" key="1">
    <source>
        <dbReference type="EnsemblMetazoa" id="GPPI016650-PA"/>
    </source>
</evidence>
<reference evidence="1" key="2">
    <citation type="submission" date="2020-05" db="UniProtKB">
        <authorList>
            <consortium name="EnsemblMetazoa"/>
        </authorList>
    </citation>
    <scope>IDENTIFICATION</scope>
    <source>
        <strain evidence="1">IAEA</strain>
    </source>
</reference>
<dbReference type="EMBL" id="JXJN01007585">
    <property type="status" value="NOT_ANNOTATED_CDS"/>
    <property type="molecule type" value="Genomic_DNA"/>
</dbReference>
<organism evidence="1 2">
    <name type="scientific">Glossina palpalis gambiensis</name>
    <dbReference type="NCBI Taxonomy" id="67801"/>
    <lineage>
        <taxon>Eukaryota</taxon>
        <taxon>Metazoa</taxon>
        <taxon>Ecdysozoa</taxon>
        <taxon>Arthropoda</taxon>
        <taxon>Hexapoda</taxon>
        <taxon>Insecta</taxon>
        <taxon>Pterygota</taxon>
        <taxon>Neoptera</taxon>
        <taxon>Endopterygota</taxon>
        <taxon>Diptera</taxon>
        <taxon>Brachycera</taxon>
        <taxon>Muscomorpha</taxon>
        <taxon>Hippoboscoidea</taxon>
        <taxon>Glossinidae</taxon>
        <taxon>Glossina</taxon>
    </lineage>
</organism>
<protein>
    <submittedName>
        <fullName evidence="1">Uncharacterized protein</fullName>
    </submittedName>
</protein>
<dbReference type="AlphaFoldDB" id="A0A1B0B2C0"/>
<keyword evidence="2" id="KW-1185">Reference proteome</keyword>
<sequence>MDKVHHQVTKKQICKPSYNMYIVITQLLKLLIVTVSNDLNFKLCSADICKKFILASWLDIAEDLVDAFHAMNPRTDAVIEPSRADISARSSLVLISFYIYQSAPRTIVPGEEN</sequence>